<keyword evidence="3" id="KW-1185">Reference proteome</keyword>
<keyword evidence="1" id="KW-0812">Transmembrane</keyword>
<organism evidence="2 3">
    <name type="scientific">Haloechinothrix alba</name>
    <dbReference type="NCBI Taxonomy" id="664784"/>
    <lineage>
        <taxon>Bacteria</taxon>
        <taxon>Bacillati</taxon>
        <taxon>Actinomycetota</taxon>
        <taxon>Actinomycetes</taxon>
        <taxon>Pseudonocardiales</taxon>
        <taxon>Pseudonocardiaceae</taxon>
        <taxon>Haloechinothrix</taxon>
    </lineage>
</organism>
<name>A0A238V128_9PSEU</name>
<keyword evidence="1" id="KW-0472">Membrane</keyword>
<evidence type="ECO:0000313" key="2">
    <source>
        <dbReference type="EMBL" id="SNR27976.1"/>
    </source>
</evidence>
<proteinExistence type="predicted"/>
<dbReference type="InterPro" id="IPR046739">
    <property type="entry name" value="DUF6789"/>
</dbReference>
<protein>
    <submittedName>
        <fullName evidence="2">Uncharacterized protein</fullName>
    </submittedName>
</protein>
<evidence type="ECO:0000256" key="1">
    <source>
        <dbReference type="SAM" id="Phobius"/>
    </source>
</evidence>
<dbReference type="OrthoDB" id="5198492at2"/>
<reference evidence="2 3" key="1">
    <citation type="submission" date="2017-06" db="EMBL/GenBank/DDBJ databases">
        <authorList>
            <person name="Kim H.J."/>
            <person name="Triplett B.A."/>
        </authorList>
    </citation>
    <scope>NUCLEOTIDE SEQUENCE [LARGE SCALE GENOMIC DNA]</scope>
    <source>
        <strain evidence="2 3">DSM 45207</strain>
    </source>
</reference>
<sequence>MTDGQDSSAPALPGPQRLAAGAGAGAVATLAMSAVLLTTVLTGTSPMPKPVPAALVAHTLGPLPEPALMVLAALTHLAYGAIAGAVLAGTLRRVTLGKALGYGAGLWALMGLAWLPYVGWGAFGTAVTVKIAAATLLLHLIYGAVLGLLLDRNRATERAPATR</sequence>
<dbReference type="EMBL" id="FZNW01000001">
    <property type="protein sequence ID" value="SNR27976.1"/>
    <property type="molecule type" value="Genomic_DNA"/>
</dbReference>
<feature type="transmembrane region" description="Helical" evidence="1">
    <location>
        <begin position="99"/>
        <end position="119"/>
    </location>
</feature>
<feature type="transmembrane region" description="Helical" evidence="1">
    <location>
        <begin position="131"/>
        <end position="150"/>
    </location>
</feature>
<dbReference type="Proteomes" id="UP000198348">
    <property type="component" value="Unassembled WGS sequence"/>
</dbReference>
<evidence type="ECO:0000313" key="3">
    <source>
        <dbReference type="Proteomes" id="UP000198348"/>
    </source>
</evidence>
<feature type="transmembrane region" description="Helical" evidence="1">
    <location>
        <begin position="67"/>
        <end position="87"/>
    </location>
</feature>
<dbReference type="RefSeq" id="WP_089299491.1">
    <property type="nucleotide sequence ID" value="NZ_FZNW01000001.1"/>
</dbReference>
<keyword evidence="1" id="KW-1133">Transmembrane helix</keyword>
<accession>A0A238V128</accession>
<dbReference type="Pfam" id="PF20587">
    <property type="entry name" value="DUF6789"/>
    <property type="match status" value="1"/>
</dbReference>
<gene>
    <name evidence="2" type="ORF">SAMN06265360_101148</name>
</gene>
<dbReference type="AlphaFoldDB" id="A0A238V128"/>
<feature type="transmembrane region" description="Helical" evidence="1">
    <location>
        <begin position="18"/>
        <end position="41"/>
    </location>
</feature>